<evidence type="ECO:0000313" key="5">
    <source>
        <dbReference type="EMBL" id="SMH32911.1"/>
    </source>
</evidence>
<reference evidence="6" key="1">
    <citation type="submission" date="2017-04" db="EMBL/GenBank/DDBJ databases">
        <authorList>
            <person name="Varghese N."/>
            <person name="Submissions S."/>
        </authorList>
    </citation>
    <scope>NUCLEOTIDE SEQUENCE [LARGE SCALE GENOMIC DNA]</scope>
    <source>
        <strain evidence="6">B5P</strain>
    </source>
</reference>
<dbReference type="InterPro" id="IPR015813">
    <property type="entry name" value="Pyrv/PenolPyrv_kinase-like_dom"/>
</dbReference>
<dbReference type="AlphaFoldDB" id="A0A1X7N649"/>
<dbReference type="GO" id="GO:0046872">
    <property type="term" value="F:metal ion binding"/>
    <property type="evidence" value="ECO:0007669"/>
    <property type="project" value="UniProtKB-KW"/>
</dbReference>
<keyword evidence="2" id="KW-0479">Metal-binding</keyword>
<evidence type="ECO:0000259" key="4">
    <source>
        <dbReference type="Pfam" id="PF03328"/>
    </source>
</evidence>
<dbReference type="EMBL" id="FXBL01000004">
    <property type="protein sequence ID" value="SMH32911.1"/>
    <property type="molecule type" value="Genomic_DNA"/>
</dbReference>
<dbReference type="InterPro" id="IPR005000">
    <property type="entry name" value="Aldolase/citrate-lyase_domain"/>
</dbReference>
<dbReference type="GO" id="GO:0016832">
    <property type="term" value="F:aldehyde-lyase activity"/>
    <property type="evidence" value="ECO:0007669"/>
    <property type="project" value="TreeGrafter"/>
</dbReference>
<dbReference type="InterPro" id="IPR040442">
    <property type="entry name" value="Pyrv_kinase-like_dom_sf"/>
</dbReference>
<dbReference type="PANTHER" id="PTHR30502:SF0">
    <property type="entry name" value="PHOSPHOENOLPYRUVATE CARBOXYLASE FAMILY PROTEIN"/>
    <property type="match status" value="1"/>
</dbReference>
<dbReference type="Gene3D" id="3.20.20.60">
    <property type="entry name" value="Phosphoenolpyruvate-binding domains"/>
    <property type="match status" value="1"/>
</dbReference>
<keyword evidence="3" id="KW-0456">Lyase</keyword>
<dbReference type="PANTHER" id="PTHR30502">
    <property type="entry name" value="2-KETO-3-DEOXY-L-RHAMNONATE ALDOLASE"/>
    <property type="match status" value="1"/>
</dbReference>
<dbReference type="OrthoDB" id="9802624at2"/>
<organism evidence="5 6">
    <name type="scientific">Mesorhizobium australicum</name>
    <dbReference type="NCBI Taxonomy" id="536018"/>
    <lineage>
        <taxon>Bacteria</taxon>
        <taxon>Pseudomonadati</taxon>
        <taxon>Pseudomonadota</taxon>
        <taxon>Alphaproteobacteria</taxon>
        <taxon>Hyphomicrobiales</taxon>
        <taxon>Phyllobacteriaceae</taxon>
        <taxon>Mesorhizobium</taxon>
    </lineage>
</organism>
<dbReference type="Pfam" id="PF03328">
    <property type="entry name" value="HpcH_HpaI"/>
    <property type="match status" value="1"/>
</dbReference>
<evidence type="ECO:0000256" key="2">
    <source>
        <dbReference type="ARBA" id="ARBA00022723"/>
    </source>
</evidence>
<evidence type="ECO:0000256" key="1">
    <source>
        <dbReference type="ARBA" id="ARBA00005568"/>
    </source>
</evidence>
<dbReference type="InterPro" id="IPR050251">
    <property type="entry name" value="HpcH-HpaI_aldolase"/>
</dbReference>
<dbReference type="RefSeq" id="WP_085463453.1">
    <property type="nucleotide sequence ID" value="NZ_FXBL01000004.1"/>
</dbReference>
<sequence>MSDHRPPFAMFRDRLLARTRLLGTFLKLPTTQVIEIIGPIGYDFVIIDQEHAALDRAITDLMIFAARAANIAPVVRIPEFTESHVLSALDSGAMGIMVPHVASVEKAQAIARSARYKGGSRGFAGLTRASNWGSVGATGHMAAQDAQVAVIAMIEDQHAIDSAGDIARVDGIDALFVGRGDLTASFGEDPDAGAKVADISRRVAAAARDADVPLMMLPTGRSDFEFATGLGASALAFSSDHGFIRSAAAAVIKDYAG</sequence>
<proteinExistence type="inferred from homology"/>
<evidence type="ECO:0000313" key="6">
    <source>
        <dbReference type="Proteomes" id="UP000193083"/>
    </source>
</evidence>
<protein>
    <submittedName>
        <fullName evidence="5">2-keto-3-deoxy-L-rhamnonate aldolase RhmA</fullName>
    </submittedName>
</protein>
<keyword evidence="6" id="KW-1185">Reference proteome</keyword>
<dbReference type="SUPFAM" id="SSF51621">
    <property type="entry name" value="Phosphoenolpyruvate/pyruvate domain"/>
    <property type="match status" value="1"/>
</dbReference>
<feature type="domain" description="HpcH/HpaI aldolase/citrate lyase" evidence="4">
    <location>
        <begin position="23"/>
        <end position="215"/>
    </location>
</feature>
<evidence type="ECO:0000256" key="3">
    <source>
        <dbReference type="ARBA" id="ARBA00023239"/>
    </source>
</evidence>
<accession>A0A1X7N649</accession>
<gene>
    <name evidence="5" type="ORF">SAMN02982922_1354</name>
</gene>
<name>A0A1X7N649_9HYPH</name>
<comment type="similarity">
    <text evidence="1">Belongs to the HpcH/HpaI aldolase family.</text>
</comment>
<dbReference type="GO" id="GO:0005737">
    <property type="term" value="C:cytoplasm"/>
    <property type="evidence" value="ECO:0007669"/>
    <property type="project" value="TreeGrafter"/>
</dbReference>
<dbReference type="Proteomes" id="UP000193083">
    <property type="component" value="Unassembled WGS sequence"/>
</dbReference>